<dbReference type="AlphaFoldDB" id="A0A7S3R4Y4"/>
<dbReference type="GO" id="GO:0005737">
    <property type="term" value="C:cytoplasm"/>
    <property type="evidence" value="ECO:0007669"/>
    <property type="project" value="TreeGrafter"/>
</dbReference>
<dbReference type="PANTHER" id="PTHR10885:SF0">
    <property type="entry name" value="ISOPENTENYL-DIPHOSPHATE DELTA-ISOMERASE"/>
    <property type="match status" value="1"/>
</dbReference>
<dbReference type="SUPFAM" id="SSF55811">
    <property type="entry name" value="Nudix"/>
    <property type="match status" value="1"/>
</dbReference>
<evidence type="ECO:0000256" key="2">
    <source>
        <dbReference type="ARBA" id="ARBA00003951"/>
    </source>
</evidence>
<evidence type="ECO:0000256" key="3">
    <source>
        <dbReference type="ARBA" id="ARBA00004826"/>
    </source>
</evidence>
<evidence type="ECO:0000256" key="4">
    <source>
        <dbReference type="ARBA" id="ARBA00007579"/>
    </source>
</evidence>
<comment type="cofactor">
    <cofactor evidence="1">
        <name>Mg(2+)</name>
        <dbReference type="ChEBI" id="CHEBI:18420"/>
    </cofactor>
</comment>
<sequence>MLPRIISSRFLSPAALLAAQGCSPPITAAAKAAQIYFPNSRMTSSSWAGAGKSQDELMLKDECILVDEHDNIRGHANKHSCHRFVPEQPQGQLHRAFSVFLFDESNRLLIQQRAKDKITFPSVWTNTCCSHPLFGQQPEEVDKPEQVADATVPGIKHAAVRKLQHELGIPPQQLPLSSFRFLTRLHYCAADTHTWGPQAEWGEHEVDYVLFIRAPVTLAPNPEEVDGVRYVTPKELQEMMHPSSGLLWSPWFRIIAEKWLQTWWADLEGVLKGGHQDLGTVHHIL</sequence>
<dbReference type="NCBIfam" id="TIGR02150">
    <property type="entry name" value="IPP_isom_1"/>
    <property type="match status" value="1"/>
</dbReference>
<keyword evidence="11" id="KW-0414">Isoprene biosynthesis</keyword>
<dbReference type="FunFam" id="3.90.79.10:FF:000012">
    <property type="entry name" value="Isopentenyl-diphosphate Delta-isomerase 1"/>
    <property type="match status" value="1"/>
</dbReference>
<keyword evidence="10" id="KW-0443">Lipid metabolism</keyword>
<evidence type="ECO:0000256" key="12">
    <source>
        <dbReference type="ARBA" id="ARBA00023235"/>
    </source>
</evidence>
<evidence type="ECO:0000256" key="8">
    <source>
        <dbReference type="ARBA" id="ARBA00022842"/>
    </source>
</evidence>
<organism evidence="14">
    <name type="scientific">Dunaliella tertiolecta</name>
    <name type="common">Green alga</name>
    <dbReference type="NCBI Taxonomy" id="3047"/>
    <lineage>
        <taxon>Eukaryota</taxon>
        <taxon>Viridiplantae</taxon>
        <taxon>Chlorophyta</taxon>
        <taxon>core chlorophytes</taxon>
        <taxon>Chlorophyceae</taxon>
        <taxon>CS clade</taxon>
        <taxon>Chlamydomonadales</taxon>
        <taxon>Dunaliellaceae</taxon>
        <taxon>Dunaliella</taxon>
    </lineage>
</organism>
<evidence type="ECO:0000256" key="1">
    <source>
        <dbReference type="ARBA" id="ARBA00001946"/>
    </source>
</evidence>
<dbReference type="GO" id="GO:0006694">
    <property type="term" value="P:steroid biosynthetic process"/>
    <property type="evidence" value="ECO:0007669"/>
    <property type="project" value="UniProtKB-KW"/>
</dbReference>
<evidence type="ECO:0000256" key="11">
    <source>
        <dbReference type="ARBA" id="ARBA00023229"/>
    </source>
</evidence>
<dbReference type="PROSITE" id="PS51462">
    <property type="entry name" value="NUDIX"/>
    <property type="match status" value="1"/>
</dbReference>
<name>A0A7S3R4Y4_DUNTE</name>
<evidence type="ECO:0000256" key="5">
    <source>
        <dbReference type="ARBA" id="ARBA00012057"/>
    </source>
</evidence>
<reference evidence="14" key="1">
    <citation type="submission" date="2021-01" db="EMBL/GenBank/DDBJ databases">
        <authorList>
            <person name="Corre E."/>
            <person name="Pelletier E."/>
            <person name="Niang G."/>
            <person name="Scheremetjew M."/>
            <person name="Finn R."/>
            <person name="Kale V."/>
            <person name="Holt S."/>
            <person name="Cochrane G."/>
            <person name="Meng A."/>
            <person name="Brown T."/>
            <person name="Cohen L."/>
        </authorList>
    </citation>
    <scope>NUCLEOTIDE SEQUENCE</scope>
    <source>
        <strain evidence="14">CCMP1320</strain>
    </source>
</reference>
<evidence type="ECO:0000313" key="14">
    <source>
        <dbReference type="EMBL" id="CAE0502392.1"/>
    </source>
</evidence>
<dbReference type="InterPro" id="IPR011876">
    <property type="entry name" value="IsopentenylPP_isomerase_typ1"/>
</dbReference>
<dbReference type="GO" id="GO:0004452">
    <property type="term" value="F:isopentenyl-diphosphate delta-isomerase activity"/>
    <property type="evidence" value="ECO:0007669"/>
    <property type="project" value="UniProtKB-EC"/>
</dbReference>
<dbReference type="GO" id="GO:0050992">
    <property type="term" value="P:dimethylallyl diphosphate biosynthetic process"/>
    <property type="evidence" value="ECO:0007669"/>
    <property type="project" value="UniProtKB-UniPathway"/>
</dbReference>
<evidence type="ECO:0000256" key="9">
    <source>
        <dbReference type="ARBA" id="ARBA00022955"/>
    </source>
</evidence>
<dbReference type="Pfam" id="PF00293">
    <property type="entry name" value="NUDIX"/>
    <property type="match status" value="1"/>
</dbReference>
<dbReference type="EC" id="5.3.3.2" evidence="5"/>
<evidence type="ECO:0000256" key="6">
    <source>
        <dbReference type="ARBA" id="ARBA00022516"/>
    </source>
</evidence>
<dbReference type="GO" id="GO:0009240">
    <property type="term" value="P:isopentenyl diphosphate biosynthetic process"/>
    <property type="evidence" value="ECO:0007669"/>
    <property type="project" value="TreeGrafter"/>
</dbReference>
<keyword evidence="8" id="KW-0460">Magnesium</keyword>
<dbReference type="GO" id="GO:0046872">
    <property type="term" value="F:metal ion binding"/>
    <property type="evidence" value="ECO:0007669"/>
    <property type="project" value="UniProtKB-KW"/>
</dbReference>
<feature type="domain" description="Nudix hydrolase" evidence="13">
    <location>
        <begin position="92"/>
        <end position="254"/>
    </location>
</feature>
<accession>A0A7S3R4Y4</accession>
<dbReference type="CDD" id="cd02885">
    <property type="entry name" value="NUDIX_IPP_Isomerase"/>
    <property type="match status" value="1"/>
</dbReference>
<gene>
    <name evidence="14" type="ORF">DTER00134_LOCUS17465</name>
</gene>
<keyword evidence="7" id="KW-0479">Metal-binding</keyword>
<dbReference type="EMBL" id="HBIP01028921">
    <property type="protein sequence ID" value="CAE0502392.1"/>
    <property type="molecule type" value="Transcribed_RNA"/>
</dbReference>
<comment type="pathway">
    <text evidence="3">Isoprenoid biosynthesis; dimethylallyl diphosphate biosynthesis; dimethylallyl diphosphate from isopentenyl diphosphate: step 1/1.</text>
</comment>
<evidence type="ECO:0000256" key="7">
    <source>
        <dbReference type="ARBA" id="ARBA00022723"/>
    </source>
</evidence>
<proteinExistence type="inferred from homology"/>
<dbReference type="PROSITE" id="PS51257">
    <property type="entry name" value="PROKAR_LIPOPROTEIN"/>
    <property type="match status" value="1"/>
</dbReference>
<dbReference type="UniPathway" id="UPA00059">
    <property type="reaction ID" value="UER00104"/>
</dbReference>
<dbReference type="InterPro" id="IPR000086">
    <property type="entry name" value="NUDIX_hydrolase_dom"/>
</dbReference>
<evidence type="ECO:0000256" key="10">
    <source>
        <dbReference type="ARBA" id="ARBA00023098"/>
    </source>
</evidence>
<comment type="similarity">
    <text evidence="4">Belongs to the IPP isomerase type 1 family.</text>
</comment>
<dbReference type="PANTHER" id="PTHR10885">
    <property type="entry name" value="ISOPENTENYL-DIPHOSPHATE DELTA-ISOMERASE"/>
    <property type="match status" value="1"/>
</dbReference>
<protein>
    <recommendedName>
        <fullName evidence="5">isopentenyl-diphosphate Delta-isomerase</fullName>
        <ecNumber evidence="5">5.3.3.2</ecNumber>
    </recommendedName>
</protein>
<keyword evidence="12" id="KW-0413">Isomerase</keyword>
<dbReference type="Gene3D" id="3.90.79.10">
    <property type="entry name" value="Nucleoside Triphosphate Pyrophosphohydrolase"/>
    <property type="match status" value="1"/>
</dbReference>
<comment type="function">
    <text evidence="2">Catalyzes the 1,3-allylic rearrangement of the homoallylic substrate isopentenyl (IPP) to its highly electrophilic allylic isomer, dimethylallyl diphosphate (DMAPP).</text>
</comment>
<keyword evidence="6" id="KW-0444">Lipid biosynthesis</keyword>
<dbReference type="InterPro" id="IPR015797">
    <property type="entry name" value="NUDIX_hydrolase-like_dom_sf"/>
</dbReference>
<keyword evidence="9" id="KW-0752">Steroid biosynthesis</keyword>
<evidence type="ECO:0000259" key="13">
    <source>
        <dbReference type="PROSITE" id="PS51462"/>
    </source>
</evidence>